<name>A0A5A7QJK2_STRAF</name>
<reference evidence="2" key="1">
    <citation type="journal article" date="2019" name="Curr. Biol.">
        <title>Genome Sequence of Striga asiatica Provides Insight into the Evolution of Plant Parasitism.</title>
        <authorList>
            <person name="Yoshida S."/>
            <person name="Kim S."/>
            <person name="Wafula E.K."/>
            <person name="Tanskanen J."/>
            <person name="Kim Y.M."/>
            <person name="Honaas L."/>
            <person name="Yang Z."/>
            <person name="Spallek T."/>
            <person name="Conn C.E."/>
            <person name="Ichihashi Y."/>
            <person name="Cheong K."/>
            <person name="Cui S."/>
            <person name="Der J.P."/>
            <person name="Gundlach H."/>
            <person name="Jiao Y."/>
            <person name="Hori C."/>
            <person name="Ishida J.K."/>
            <person name="Kasahara H."/>
            <person name="Kiba T."/>
            <person name="Kim M.S."/>
            <person name="Koo N."/>
            <person name="Laohavisit A."/>
            <person name="Lee Y.H."/>
            <person name="Lumba S."/>
            <person name="McCourt P."/>
            <person name="Mortimer J.C."/>
            <person name="Mutuku J.M."/>
            <person name="Nomura T."/>
            <person name="Sasaki-Sekimoto Y."/>
            <person name="Seto Y."/>
            <person name="Wang Y."/>
            <person name="Wakatake T."/>
            <person name="Sakakibara H."/>
            <person name="Demura T."/>
            <person name="Yamaguchi S."/>
            <person name="Yoneyama K."/>
            <person name="Manabe R.I."/>
            <person name="Nelson D.C."/>
            <person name="Schulman A.H."/>
            <person name="Timko M.P."/>
            <person name="dePamphilis C.W."/>
            <person name="Choi D."/>
            <person name="Shirasu K."/>
        </authorList>
    </citation>
    <scope>NUCLEOTIDE SEQUENCE [LARGE SCALE GENOMIC DNA]</scope>
    <source>
        <strain evidence="2">cv. UVA1</strain>
    </source>
</reference>
<gene>
    <name evidence="1" type="ORF">STAS_20984</name>
</gene>
<organism evidence="1 2">
    <name type="scientific">Striga asiatica</name>
    <name type="common">Asiatic witchweed</name>
    <name type="synonym">Buchnera asiatica</name>
    <dbReference type="NCBI Taxonomy" id="4170"/>
    <lineage>
        <taxon>Eukaryota</taxon>
        <taxon>Viridiplantae</taxon>
        <taxon>Streptophyta</taxon>
        <taxon>Embryophyta</taxon>
        <taxon>Tracheophyta</taxon>
        <taxon>Spermatophyta</taxon>
        <taxon>Magnoliopsida</taxon>
        <taxon>eudicotyledons</taxon>
        <taxon>Gunneridae</taxon>
        <taxon>Pentapetalae</taxon>
        <taxon>asterids</taxon>
        <taxon>lamiids</taxon>
        <taxon>Lamiales</taxon>
        <taxon>Orobanchaceae</taxon>
        <taxon>Buchnereae</taxon>
        <taxon>Striga</taxon>
    </lineage>
</organism>
<dbReference type="EMBL" id="BKCP01006848">
    <property type="protein sequence ID" value="GER44091.1"/>
    <property type="molecule type" value="Genomic_DNA"/>
</dbReference>
<proteinExistence type="predicted"/>
<dbReference type="AlphaFoldDB" id="A0A5A7QJK2"/>
<accession>A0A5A7QJK2</accession>
<keyword evidence="2" id="KW-1185">Reference proteome</keyword>
<protein>
    <submittedName>
        <fullName evidence="1">Brefeldin A-inhibited guanine nucleotide-exchange protein</fullName>
    </submittedName>
</protein>
<dbReference type="Proteomes" id="UP000325081">
    <property type="component" value="Unassembled WGS sequence"/>
</dbReference>
<sequence length="100" mass="11495">MTYETTLRTTSSYLSNYKAPKAKLNRAMIKQLLNHLLNVIFLKRPNQLLFNVSIRAHAARALTRNWALQIVITAEPGPISRPTVKILRFSNFQGRRVAFL</sequence>
<comment type="caution">
    <text evidence="1">The sequence shown here is derived from an EMBL/GenBank/DDBJ whole genome shotgun (WGS) entry which is preliminary data.</text>
</comment>
<evidence type="ECO:0000313" key="1">
    <source>
        <dbReference type="EMBL" id="GER44091.1"/>
    </source>
</evidence>
<evidence type="ECO:0000313" key="2">
    <source>
        <dbReference type="Proteomes" id="UP000325081"/>
    </source>
</evidence>